<dbReference type="GeneID" id="92946212"/>
<dbReference type="EMBL" id="LRDH01000067">
    <property type="protein sequence ID" value="PPV16716.1"/>
    <property type="molecule type" value="Genomic_DNA"/>
</dbReference>
<evidence type="ECO:0000313" key="3">
    <source>
        <dbReference type="Proteomes" id="UP000238081"/>
    </source>
</evidence>
<proteinExistence type="predicted"/>
<dbReference type="EMBL" id="CP040627">
    <property type="protein sequence ID" value="QMW92926.1"/>
    <property type="molecule type" value="Genomic_DNA"/>
</dbReference>
<dbReference type="RefSeq" id="WP_035765352.1">
    <property type="nucleotide sequence ID" value="NZ_AP019717.1"/>
</dbReference>
<organism evidence="1 3">
    <name type="scientific">Clostridium butyricum</name>
    <dbReference type="NCBI Taxonomy" id="1492"/>
    <lineage>
        <taxon>Bacteria</taxon>
        <taxon>Bacillati</taxon>
        <taxon>Bacillota</taxon>
        <taxon>Clostridia</taxon>
        <taxon>Eubacteriales</taxon>
        <taxon>Clostridiaceae</taxon>
        <taxon>Clostridium</taxon>
    </lineage>
</organism>
<evidence type="ECO:0000313" key="4">
    <source>
        <dbReference type="Proteomes" id="UP000515243"/>
    </source>
</evidence>
<reference evidence="2 4" key="2">
    <citation type="submission" date="2019-05" db="EMBL/GenBank/DDBJ databases">
        <authorList>
            <person name="Schori C."/>
            <person name="Ahrens C."/>
        </authorList>
    </citation>
    <scope>NUCLEOTIDE SEQUENCE [LARGE SCALE GENOMIC DNA]</scope>
    <source>
        <strain evidence="2 4">DSM 10702</strain>
    </source>
</reference>
<evidence type="ECO:0000313" key="1">
    <source>
        <dbReference type="EMBL" id="PPV16716.1"/>
    </source>
</evidence>
<evidence type="ECO:0000313" key="2">
    <source>
        <dbReference type="EMBL" id="QMW92926.1"/>
    </source>
</evidence>
<name>A0A0A6PSB4_CLOBU</name>
<protein>
    <submittedName>
        <fullName evidence="1">Uncharacterized protein</fullName>
    </submittedName>
</protein>
<accession>A0A0A6PSB4</accession>
<dbReference type="AlphaFoldDB" id="A0A0A6PSB4"/>
<dbReference type="Proteomes" id="UP000515243">
    <property type="component" value="Chromosome 2"/>
</dbReference>
<gene>
    <name evidence="1" type="ORF">AWN73_09365</name>
    <name evidence="2" type="ORF">FF104_18535</name>
</gene>
<sequence>MPTIKFSLNDEYYQKLQEMAQQDGVSVQECIRNRLFNLKTIFTPAEAVDRAIEKYADGHNLLLFLSCMEKNAQ</sequence>
<reference evidence="1 3" key="1">
    <citation type="submission" date="2016-01" db="EMBL/GenBank/DDBJ databases">
        <title>Characterization of the Clostridium difficile lineages that are prevalent in Hong Kong and China.</title>
        <authorList>
            <person name="Kwok J.S.-L."/>
            <person name="Lam W.-Y."/>
            <person name="Ip M."/>
            <person name="Chan T.-F."/>
            <person name="Hawkey P.M."/>
            <person name="Tsui S.K.-W."/>
        </authorList>
    </citation>
    <scope>NUCLEOTIDE SEQUENCE [LARGE SCALE GENOMIC DNA]</scope>
    <source>
        <strain evidence="1 3">300064</strain>
    </source>
</reference>
<dbReference type="Proteomes" id="UP000238081">
    <property type="component" value="Unassembled WGS sequence"/>
</dbReference>